<keyword evidence="4" id="KW-1185">Reference proteome</keyword>
<dbReference type="Pfam" id="PF01479">
    <property type="entry name" value="S4"/>
    <property type="match status" value="1"/>
</dbReference>
<dbReference type="InterPro" id="IPR002942">
    <property type="entry name" value="S4_RNA-bd"/>
</dbReference>
<dbReference type="OrthoDB" id="9812787at2"/>
<keyword evidence="1" id="KW-0694">RNA-binding</keyword>
<proteinExistence type="predicted"/>
<dbReference type="SUPFAM" id="SSF55174">
    <property type="entry name" value="Alpha-L RNA-binding motif"/>
    <property type="match status" value="1"/>
</dbReference>
<protein>
    <submittedName>
        <fullName evidence="3">RNA-binding protein S4</fullName>
    </submittedName>
</protein>
<reference evidence="4" key="1">
    <citation type="submission" date="2015-07" db="EMBL/GenBank/DDBJ databases">
        <title>Fjat-10053 dsm26.</title>
        <authorList>
            <person name="Liu B."/>
            <person name="Wang J."/>
            <person name="Zhu Y."/>
            <person name="Liu G."/>
            <person name="Chen Q."/>
            <person name="Chen Z."/>
            <person name="Lan J."/>
            <person name="Che J."/>
            <person name="Ge C."/>
            <person name="Shi H."/>
            <person name="Pan Z."/>
            <person name="Liu X."/>
        </authorList>
    </citation>
    <scope>NUCLEOTIDE SEQUENCE [LARGE SCALE GENOMIC DNA]</scope>
    <source>
        <strain evidence="4">DSM 26</strain>
    </source>
</reference>
<dbReference type="PANTHER" id="PTHR13633:SF3">
    <property type="entry name" value="MITOCHONDRIAL TRANSCRIPTION RESCUE FACTOR 1"/>
    <property type="match status" value="1"/>
</dbReference>
<dbReference type="GeneID" id="66870773"/>
<dbReference type="PANTHER" id="PTHR13633">
    <property type="entry name" value="MITOCHONDRIAL TRANSCRIPTION RESCUE FACTOR 1"/>
    <property type="match status" value="1"/>
</dbReference>
<dbReference type="EMBL" id="LGTO01000007">
    <property type="protein sequence ID" value="KNE20096.1"/>
    <property type="molecule type" value="Genomic_DNA"/>
</dbReference>
<dbReference type="Pfam" id="PF21278">
    <property type="entry name" value="YlmH_1st"/>
    <property type="match status" value="1"/>
</dbReference>
<dbReference type="Gene3D" id="3.30.1370.160">
    <property type="match status" value="1"/>
</dbReference>
<organism evidence="3 4">
    <name type="scientific">Virgibacillus pantothenticus</name>
    <dbReference type="NCBI Taxonomy" id="1473"/>
    <lineage>
        <taxon>Bacteria</taxon>
        <taxon>Bacillati</taxon>
        <taxon>Bacillota</taxon>
        <taxon>Bacilli</taxon>
        <taxon>Bacillales</taxon>
        <taxon>Bacillaceae</taxon>
        <taxon>Virgibacillus</taxon>
    </lineage>
</organism>
<gene>
    <name evidence="3" type="ORF">AFK71_17035</name>
</gene>
<dbReference type="AlphaFoldDB" id="A0A0L0QNG1"/>
<dbReference type="RefSeq" id="WP_050352664.1">
    <property type="nucleotide sequence ID" value="NZ_BOSN01000001.1"/>
</dbReference>
<evidence type="ECO:0000313" key="3">
    <source>
        <dbReference type="EMBL" id="KNE20096.1"/>
    </source>
</evidence>
<name>A0A0L0QNG1_VIRPA</name>
<dbReference type="InterPro" id="IPR012677">
    <property type="entry name" value="Nucleotide-bd_a/b_plait_sf"/>
</dbReference>
<dbReference type="Pfam" id="PF17774">
    <property type="entry name" value="YlmH_RBD"/>
    <property type="match status" value="1"/>
</dbReference>
<comment type="caution">
    <text evidence="3">The sequence shown here is derived from an EMBL/GenBank/DDBJ whole genome shotgun (WGS) entry which is preliminary data.</text>
</comment>
<sequence length="258" mass="29633">MELYQHFRKEEEAFIDQVLSWREQVERTYQPKVTDFLDPREQQLVTMLIATKDSDVNLLFNGGHDFVERKRAVLGPFYEDLQQVDAGLTLLEGHYPTKFVDLSHRDVMGACLSLGLKRKILGDIVVGNGRVQLVVASEIAPYVITHLTSIKNTSMRLRERPLNDLDIKQPVWKELETTVSSLRLDVIVKEIYRLPRKEATDYIKKLLVKVNYKPVDDVAFTLQAGDILSVRGMGRSKLVEVRGRSKKDKLKVTLARLQ</sequence>
<feature type="domain" description="RNA-binding S4" evidence="2">
    <location>
        <begin position="182"/>
        <end position="244"/>
    </location>
</feature>
<dbReference type="CDD" id="cd00165">
    <property type="entry name" value="S4"/>
    <property type="match status" value="1"/>
</dbReference>
<dbReference type="Proteomes" id="UP000036780">
    <property type="component" value="Unassembled WGS sequence"/>
</dbReference>
<dbReference type="PROSITE" id="PS50889">
    <property type="entry name" value="S4"/>
    <property type="match status" value="1"/>
</dbReference>
<dbReference type="GO" id="GO:0003723">
    <property type="term" value="F:RNA binding"/>
    <property type="evidence" value="ECO:0007669"/>
    <property type="project" value="UniProtKB-KW"/>
</dbReference>
<dbReference type="Gene3D" id="3.30.70.330">
    <property type="match status" value="1"/>
</dbReference>
<evidence type="ECO:0000313" key="4">
    <source>
        <dbReference type="Proteomes" id="UP000036780"/>
    </source>
</evidence>
<dbReference type="InterPro" id="IPR040591">
    <property type="entry name" value="RqcP2_RBD"/>
</dbReference>
<dbReference type="SMART" id="SM00363">
    <property type="entry name" value="S4"/>
    <property type="match status" value="1"/>
</dbReference>
<accession>A0A0L0QNG1</accession>
<dbReference type="PATRIC" id="fig|1473.5.peg.2121"/>
<dbReference type="InterPro" id="IPR048443">
    <property type="entry name" value="RqcP2_N"/>
</dbReference>
<evidence type="ECO:0000256" key="1">
    <source>
        <dbReference type="PROSITE-ProRule" id="PRU00182"/>
    </source>
</evidence>
<evidence type="ECO:0000259" key="2">
    <source>
        <dbReference type="SMART" id="SM00363"/>
    </source>
</evidence>